<dbReference type="InterPro" id="IPR003008">
    <property type="entry name" value="Tubulin_FtsZ_GTPase"/>
</dbReference>
<name>T1BHR8_9ZZZZ</name>
<keyword evidence="4" id="KW-0131">Cell cycle</keyword>
<reference evidence="4" key="1">
    <citation type="submission" date="2013-08" db="EMBL/GenBank/DDBJ databases">
        <authorList>
            <person name="Mendez C."/>
            <person name="Richter M."/>
            <person name="Ferrer M."/>
            <person name="Sanchez J."/>
        </authorList>
    </citation>
    <scope>NUCLEOTIDE SEQUENCE</scope>
</reference>
<dbReference type="InterPro" id="IPR045061">
    <property type="entry name" value="FtsZ/CetZ"/>
</dbReference>
<keyword evidence="2" id="KW-0342">GTP-binding</keyword>
<feature type="non-terminal residue" evidence="4">
    <location>
        <position position="294"/>
    </location>
</feature>
<dbReference type="EMBL" id="AUZY01006648">
    <property type="protein sequence ID" value="EQD53680.1"/>
    <property type="molecule type" value="Genomic_DNA"/>
</dbReference>
<evidence type="ECO:0000256" key="1">
    <source>
        <dbReference type="ARBA" id="ARBA00022741"/>
    </source>
</evidence>
<dbReference type="InterPro" id="IPR036525">
    <property type="entry name" value="Tubulin/FtsZ_GTPase_sf"/>
</dbReference>
<reference evidence="4" key="2">
    <citation type="journal article" date="2014" name="ISME J.">
        <title>Microbial stratification in low pH oxic and suboxic macroscopic growths along an acid mine drainage.</title>
        <authorList>
            <person name="Mendez-Garcia C."/>
            <person name="Mesa V."/>
            <person name="Sprenger R.R."/>
            <person name="Richter M."/>
            <person name="Diez M.S."/>
            <person name="Solano J."/>
            <person name="Bargiela R."/>
            <person name="Golyshina O.V."/>
            <person name="Manteca A."/>
            <person name="Ramos J.L."/>
            <person name="Gallego J.R."/>
            <person name="Llorente I."/>
            <person name="Martins Dos Santos V.A."/>
            <person name="Jensen O.N."/>
            <person name="Pelaez A.I."/>
            <person name="Sanchez J."/>
            <person name="Ferrer M."/>
        </authorList>
    </citation>
    <scope>NUCLEOTIDE SEQUENCE</scope>
</reference>
<dbReference type="PRINTS" id="PR00423">
    <property type="entry name" value="CELLDVISFTSZ"/>
</dbReference>
<feature type="domain" description="Tubulin/FtsZ GTPase" evidence="3">
    <location>
        <begin position="17"/>
        <end position="209"/>
    </location>
</feature>
<accession>T1BHR8</accession>
<comment type="caution">
    <text evidence="4">The sequence shown here is derived from an EMBL/GenBank/DDBJ whole genome shotgun (WGS) entry which is preliminary data.</text>
</comment>
<keyword evidence="1" id="KW-0547">Nucleotide-binding</keyword>
<dbReference type="GO" id="GO:0005525">
    <property type="term" value="F:GTP binding"/>
    <property type="evidence" value="ECO:0007669"/>
    <property type="project" value="UniProtKB-KW"/>
</dbReference>
<dbReference type="SUPFAM" id="SSF55307">
    <property type="entry name" value="Tubulin C-terminal domain-like"/>
    <property type="match status" value="1"/>
</dbReference>
<keyword evidence="4" id="KW-0132">Cell division</keyword>
<dbReference type="PANTHER" id="PTHR30314">
    <property type="entry name" value="CELL DIVISION PROTEIN FTSZ-RELATED"/>
    <property type="match status" value="1"/>
</dbReference>
<dbReference type="GO" id="GO:0005737">
    <property type="term" value="C:cytoplasm"/>
    <property type="evidence" value="ECO:0007669"/>
    <property type="project" value="TreeGrafter"/>
</dbReference>
<dbReference type="GO" id="GO:0051301">
    <property type="term" value="P:cell division"/>
    <property type="evidence" value="ECO:0007669"/>
    <property type="project" value="UniProtKB-KW"/>
</dbReference>
<sequence>MLDSSPDAWAALHADPSFAIVGLGGAGGDAVRDLLSLGLPGVRSFAINTDARHLDGMDIPQRILIGTRELKGRGSGGNRLAARRAVEDNTPEILRRVSEFEIVFLLAGLGGGTGSALLPYLAQQLRKTGAMPVPVAFLPFHHELASPGRRENVEESLEELEAMGGFLLALSNEKLLRFRSLPFPRVLHLRNAYVHGLVSSLVDMVEHPSQMNVDVASIKTHLGAAGLSTLVWGERHYSEPERLVEQAMRETLLDYELTDRPSALIHMDGGSNMTLDTFERLLESFRLRLGNPRN</sequence>
<dbReference type="PANTHER" id="PTHR30314:SF3">
    <property type="entry name" value="MITOCHONDRIAL DIVISION PROTEIN FSZA"/>
    <property type="match status" value="1"/>
</dbReference>
<protein>
    <submittedName>
        <fullName evidence="4">Cell division protein FtsZ</fullName>
    </submittedName>
</protein>
<gene>
    <name evidence="4" type="ORF">B1B_10098</name>
</gene>
<dbReference type="GO" id="GO:0032153">
    <property type="term" value="C:cell division site"/>
    <property type="evidence" value="ECO:0007669"/>
    <property type="project" value="TreeGrafter"/>
</dbReference>
<dbReference type="InterPro" id="IPR008280">
    <property type="entry name" value="Tub_FtsZ_C"/>
</dbReference>
<dbReference type="GO" id="GO:0003924">
    <property type="term" value="F:GTPase activity"/>
    <property type="evidence" value="ECO:0007669"/>
    <property type="project" value="InterPro"/>
</dbReference>
<dbReference type="Pfam" id="PF00091">
    <property type="entry name" value="Tubulin"/>
    <property type="match status" value="1"/>
</dbReference>
<evidence type="ECO:0000259" key="3">
    <source>
        <dbReference type="SMART" id="SM00864"/>
    </source>
</evidence>
<evidence type="ECO:0000256" key="2">
    <source>
        <dbReference type="ARBA" id="ARBA00023134"/>
    </source>
</evidence>
<dbReference type="Gene3D" id="3.40.50.1440">
    <property type="entry name" value="Tubulin/FtsZ, GTPase domain"/>
    <property type="match status" value="1"/>
</dbReference>
<dbReference type="SUPFAM" id="SSF52490">
    <property type="entry name" value="Tubulin nucleotide-binding domain-like"/>
    <property type="match status" value="1"/>
</dbReference>
<evidence type="ECO:0000313" key="4">
    <source>
        <dbReference type="EMBL" id="EQD53680.1"/>
    </source>
</evidence>
<proteinExistence type="predicted"/>
<organism evidence="4">
    <name type="scientific">mine drainage metagenome</name>
    <dbReference type="NCBI Taxonomy" id="410659"/>
    <lineage>
        <taxon>unclassified sequences</taxon>
        <taxon>metagenomes</taxon>
        <taxon>ecological metagenomes</taxon>
    </lineage>
</organism>
<dbReference type="SMART" id="SM00864">
    <property type="entry name" value="Tubulin"/>
    <property type="match status" value="1"/>
</dbReference>
<dbReference type="AlphaFoldDB" id="T1BHR8"/>